<comment type="caution">
    <text evidence="3">The sequence shown here is derived from an EMBL/GenBank/DDBJ whole genome shotgun (WGS) entry which is preliminary data.</text>
</comment>
<evidence type="ECO:0008006" key="5">
    <source>
        <dbReference type="Google" id="ProtNLM"/>
    </source>
</evidence>
<dbReference type="Proteomes" id="UP000001949">
    <property type="component" value="Unassembled WGS sequence"/>
</dbReference>
<proteinExistence type="predicted"/>
<accession>Q4N271</accession>
<protein>
    <recommendedName>
        <fullName evidence="5">Secreted ookinete protein</fullName>
    </recommendedName>
</protein>
<name>Q4N271_THEPA</name>
<dbReference type="InParanoid" id="Q4N271"/>
<gene>
    <name evidence="3" type="ordered locus">TP04_0486</name>
</gene>
<evidence type="ECO:0000313" key="3">
    <source>
        <dbReference type="EMBL" id="EAN31838.1"/>
    </source>
</evidence>
<dbReference type="RefSeq" id="XP_764121.1">
    <property type="nucleotide sequence ID" value="XM_759028.1"/>
</dbReference>
<sequence>MCNTYFIIVLSIHLHLIHYTSSFSLNFLSNKSSRNNSYVEDVVKLPSSIKYNIQNVDSIPTNEDNLFARILQKKQDDIDTDKQIQEINESIKDGSIIDPKTKDKLFQEERDEDEQKLEKKEVSLDSSGENYKEGVESTSEELGDISNKLQSDGVASKDSDDIQLRDNLLNKVIKSQQKSVFGA</sequence>
<keyword evidence="2" id="KW-0732">Signal</keyword>
<dbReference type="GeneID" id="3500631"/>
<dbReference type="KEGG" id="tpv:TP04_0486"/>
<dbReference type="OMA" id="IMKSQHR"/>
<dbReference type="EMBL" id="AAGK01000004">
    <property type="protein sequence ID" value="EAN31838.1"/>
    <property type="molecule type" value="Genomic_DNA"/>
</dbReference>
<dbReference type="AlphaFoldDB" id="Q4N271"/>
<evidence type="ECO:0000256" key="2">
    <source>
        <dbReference type="SAM" id="SignalP"/>
    </source>
</evidence>
<reference evidence="3 4" key="1">
    <citation type="journal article" date="2005" name="Science">
        <title>Genome sequence of Theileria parva, a bovine pathogen that transforms lymphocytes.</title>
        <authorList>
            <person name="Gardner M.J."/>
            <person name="Bishop R."/>
            <person name="Shah T."/>
            <person name="de Villiers E.P."/>
            <person name="Carlton J.M."/>
            <person name="Hall N."/>
            <person name="Ren Q."/>
            <person name="Paulsen I.T."/>
            <person name="Pain A."/>
            <person name="Berriman M."/>
            <person name="Wilson R.J.M."/>
            <person name="Sato S."/>
            <person name="Ralph S.A."/>
            <person name="Mann D.J."/>
            <person name="Xiong Z."/>
            <person name="Shallom S.J."/>
            <person name="Weidman J."/>
            <person name="Jiang L."/>
            <person name="Lynn J."/>
            <person name="Weaver B."/>
            <person name="Shoaibi A."/>
            <person name="Domingo A.R."/>
            <person name="Wasawo D."/>
            <person name="Crabtree J."/>
            <person name="Wortman J.R."/>
            <person name="Haas B."/>
            <person name="Angiuoli S.V."/>
            <person name="Creasy T.H."/>
            <person name="Lu C."/>
            <person name="Suh B."/>
            <person name="Silva J.C."/>
            <person name="Utterback T.R."/>
            <person name="Feldblyum T.V."/>
            <person name="Pertea M."/>
            <person name="Allen J."/>
            <person name="Nierman W.C."/>
            <person name="Taracha E.L.N."/>
            <person name="Salzberg S.L."/>
            <person name="White O.R."/>
            <person name="Fitzhugh H.A."/>
            <person name="Morzaria S."/>
            <person name="Venter J.C."/>
            <person name="Fraser C.M."/>
            <person name="Nene V."/>
        </authorList>
    </citation>
    <scope>NUCLEOTIDE SEQUENCE [LARGE SCALE GENOMIC DNA]</scope>
    <source>
        <strain evidence="3 4">Muguga</strain>
    </source>
</reference>
<keyword evidence="4" id="KW-1185">Reference proteome</keyword>
<feature type="region of interest" description="Disordered" evidence="1">
    <location>
        <begin position="107"/>
        <end position="159"/>
    </location>
</feature>
<evidence type="ECO:0000256" key="1">
    <source>
        <dbReference type="SAM" id="MobiDB-lite"/>
    </source>
</evidence>
<dbReference type="VEuPathDB" id="PiroplasmaDB:TpMuguga_04g00486"/>
<evidence type="ECO:0000313" key="4">
    <source>
        <dbReference type="Proteomes" id="UP000001949"/>
    </source>
</evidence>
<dbReference type="eggNOG" id="ENOG502QY6Y">
    <property type="taxonomic scope" value="Eukaryota"/>
</dbReference>
<organism evidence="3 4">
    <name type="scientific">Theileria parva</name>
    <name type="common">East coast fever infection agent</name>
    <dbReference type="NCBI Taxonomy" id="5875"/>
    <lineage>
        <taxon>Eukaryota</taxon>
        <taxon>Sar</taxon>
        <taxon>Alveolata</taxon>
        <taxon>Apicomplexa</taxon>
        <taxon>Aconoidasida</taxon>
        <taxon>Piroplasmida</taxon>
        <taxon>Theileriidae</taxon>
        <taxon>Theileria</taxon>
    </lineage>
</organism>
<feature type="signal peptide" evidence="2">
    <location>
        <begin position="1"/>
        <end position="22"/>
    </location>
</feature>
<feature type="chain" id="PRO_5004240948" description="Secreted ookinete protein" evidence="2">
    <location>
        <begin position="23"/>
        <end position="183"/>
    </location>
</feature>